<dbReference type="InterPro" id="IPR027385">
    <property type="entry name" value="Beta-barrel_OMP"/>
</dbReference>
<dbReference type="Proteomes" id="UP000693972">
    <property type="component" value="Unassembled WGS sequence"/>
</dbReference>
<gene>
    <name evidence="4" type="ORF">KUL25_03140</name>
</gene>
<name>A0A975YGN8_9RHOB</name>
<dbReference type="AlphaFoldDB" id="A0A975YGN8"/>
<feature type="chain" id="PRO_5036941987" evidence="2">
    <location>
        <begin position="19"/>
        <end position="196"/>
    </location>
</feature>
<evidence type="ECO:0000256" key="2">
    <source>
        <dbReference type="SAM" id="SignalP"/>
    </source>
</evidence>
<dbReference type="SUPFAM" id="SSF56925">
    <property type="entry name" value="OMPA-like"/>
    <property type="match status" value="1"/>
</dbReference>
<keyword evidence="5" id="KW-1185">Reference proteome</keyword>
<proteinExistence type="predicted"/>
<dbReference type="Gene3D" id="2.40.160.20">
    <property type="match status" value="1"/>
</dbReference>
<evidence type="ECO:0000259" key="3">
    <source>
        <dbReference type="Pfam" id="PF13505"/>
    </source>
</evidence>
<organism evidence="4">
    <name type="scientific">Gymnodinialimonas phycosphaerae</name>
    <dbReference type="NCBI Taxonomy" id="2841589"/>
    <lineage>
        <taxon>Bacteria</taxon>
        <taxon>Pseudomonadati</taxon>
        <taxon>Pseudomonadota</taxon>
        <taxon>Alphaproteobacteria</taxon>
        <taxon>Rhodobacterales</taxon>
        <taxon>Paracoccaceae</taxon>
        <taxon>Gymnodinialimonas</taxon>
    </lineage>
</organism>
<dbReference type="RefSeq" id="WP_257891603.1">
    <property type="nucleotide sequence ID" value="NZ_JAIMBW010000001.1"/>
</dbReference>
<keyword evidence="1 2" id="KW-0732">Signal</keyword>
<dbReference type="EMBL" id="CP078073">
    <property type="protein sequence ID" value="QXL88536.1"/>
    <property type="molecule type" value="Genomic_DNA"/>
</dbReference>
<feature type="signal peptide" evidence="2">
    <location>
        <begin position="1"/>
        <end position="18"/>
    </location>
</feature>
<dbReference type="InterPro" id="IPR011250">
    <property type="entry name" value="OMP/PagP_B-barrel"/>
</dbReference>
<reference evidence="4 5" key="1">
    <citation type="submission" date="2021-07" db="EMBL/GenBank/DDBJ databases">
        <title>Karlodiniumbacter phycospheric gen. nov., sp. nov., a phycosphere bacterium isolated from karlodinium veneficum.</title>
        <authorList>
            <person name="Peng Y."/>
            <person name="Jiang L."/>
            <person name="Lee J."/>
        </authorList>
    </citation>
    <scope>NUCLEOTIDE SEQUENCE</scope>
    <source>
        <strain evidence="4 5">N5</strain>
    </source>
</reference>
<accession>A0A975YGN8</accession>
<dbReference type="Pfam" id="PF13505">
    <property type="entry name" value="OMP_b-brl"/>
    <property type="match status" value="1"/>
</dbReference>
<evidence type="ECO:0000313" key="5">
    <source>
        <dbReference type="Proteomes" id="UP000693972"/>
    </source>
</evidence>
<protein>
    <submittedName>
        <fullName evidence="4">Porin family protein</fullName>
    </submittedName>
</protein>
<feature type="domain" description="Outer membrane protein beta-barrel" evidence="3">
    <location>
        <begin position="36"/>
        <end position="196"/>
    </location>
</feature>
<sequence>MRTALTLISLFVAAPVFAGGVTDPARPPLMIDPPVEMTWTGFYAGANVIYGQGTPTGQPEIDGLHYGLVAGYRQDLGDLVIGVEVEWTNGAIEAPGVPTREMSRLFSGGLEVGYDAGVFLPYATAGVSTARFEEPVILPNFDASGLGYFFGVGVDYALNDDITLGAEIIQHRFTDFPLPNTDIDLNTVSLTATFNF</sequence>
<dbReference type="EMBL" id="JAIMBW010000001">
    <property type="protein sequence ID" value="MBY4891758.1"/>
    <property type="molecule type" value="Genomic_DNA"/>
</dbReference>
<evidence type="ECO:0000313" key="4">
    <source>
        <dbReference type="EMBL" id="QXL88536.1"/>
    </source>
</evidence>
<evidence type="ECO:0000256" key="1">
    <source>
        <dbReference type="ARBA" id="ARBA00022729"/>
    </source>
</evidence>